<reference evidence="2" key="1">
    <citation type="journal article" date="2019" name="Int. J. Syst. Evol. Microbiol.">
        <title>The Global Catalogue of Microorganisms (GCM) 10K type strain sequencing project: providing services to taxonomists for standard genome sequencing and annotation.</title>
        <authorList>
            <consortium name="The Broad Institute Genomics Platform"/>
            <consortium name="The Broad Institute Genome Sequencing Center for Infectious Disease"/>
            <person name="Wu L."/>
            <person name="Ma J."/>
        </authorList>
    </citation>
    <scope>NUCLEOTIDE SEQUENCE [LARGE SCALE GENOMIC DNA]</scope>
    <source>
        <strain evidence="2">VKM B-3226</strain>
    </source>
</reference>
<evidence type="ECO:0000313" key="1">
    <source>
        <dbReference type="EMBL" id="MFC3569024.1"/>
    </source>
</evidence>
<dbReference type="Proteomes" id="UP001595596">
    <property type="component" value="Unassembled WGS sequence"/>
</dbReference>
<organism evidence="1 2">
    <name type="scientific">Paracoccus simplex</name>
    <dbReference type="NCBI Taxonomy" id="2086346"/>
    <lineage>
        <taxon>Bacteria</taxon>
        <taxon>Pseudomonadati</taxon>
        <taxon>Pseudomonadota</taxon>
        <taxon>Alphaproteobacteria</taxon>
        <taxon>Rhodobacterales</taxon>
        <taxon>Paracoccaceae</taxon>
        <taxon>Paracoccus</taxon>
    </lineage>
</organism>
<dbReference type="Gene3D" id="3.10.20.480">
    <property type="entry name" value="Antirestriction protein ArdA, domain 1"/>
    <property type="match status" value="1"/>
</dbReference>
<accession>A0ABV7RW21</accession>
<dbReference type="Pfam" id="PF07275">
    <property type="entry name" value="ArdA"/>
    <property type="match status" value="1"/>
</dbReference>
<proteinExistence type="predicted"/>
<protein>
    <submittedName>
        <fullName evidence="1">Antirestriction protein ArdA</fullName>
    </submittedName>
</protein>
<dbReference type="InterPro" id="IPR041895">
    <property type="entry name" value="ArdA_dom1"/>
</dbReference>
<dbReference type="InterPro" id="IPR009899">
    <property type="entry name" value="ArdA"/>
</dbReference>
<feature type="non-terminal residue" evidence="1">
    <location>
        <position position="60"/>
    </location>
</feature>
<comment type="caution">
    <text evidence="1">The sequence shown here is derived from an EMBL/GenBank/DDBJ whole genome shotgun (WGS) entry which is preliminary data.</text>
</comment>
<name>A0ABV7RW21_9RHOB</name>
<dbReference type="RefSeq" id="WP_379028580.1">
    <property type="nucleotide sequence ID" value="NZ_JBHRXE010000012.1"/>
</dbReference>
<sequence length="60" mass="6589">MTWRLAACNNGYLHGAWIDADQDADEIRDEIAASHDFEPEGRFAGKVSIGVEECPLIGVQ</sequence>
<keyword evidence="2" id="KW-1185">Reference proteome</keyword>
<gene>
    <name evidence="1" type="ORF">ACFOMP_06130</name>
</gene>
<evidence type="ECO:0000313" key="2">
    <source>
        <dbReference type="Proteomes" id="UP001595596"/>
    </source>
</evidence>
<dbReference type="EMBL" id="JBHRXE010000012">
    <property type="protein sequence ID" value="MFC3569024.1"/>
    <property type="molecule type" value="Genomic_DNA"/>
</dbReference>